<proteinExistence type="inferred from homology"/>
<dbReference type="InterPro" id="IPR036086">
    <property type="entry name" value="ParB/Sulfiredoxin_sf"/>
</dbReference>
<dbReference type="NCBIfam" id="TIGR03454">
    <property type="entry name" value="partition_RepB"/>
    <property type="match status" value="1"/>
</dbReference>
<dbReference type="InterPro" id="IPR017819">
    <property type="entry name" value="Plasmid_partition_RepB"/>
</dbReference>
<dbReference type="NCBIfam" id="TIGR00180">
    <property type="entry name" value="parB_part"/>
    <property type="match status" value="1"/>
</dbReference>
<name>A0ABR9X772_9RHOB</name>
<keyword evidence="5" id="KW-1185">Reference proteome</keyword>
<dbReference type="EMBL" id="JADFFK010000017">
    <property type="protein sequence ID" value="MBE9639277.1"/>
    <property type="molecule type" value="Genomic_DNA"/>
</dbReference>
<reference evidence="4 5" key="1">
    <citation type="journal article" date="2021" name="Int. J. Syst. Evol. Microbiol.">
        <title>Salipiger mangrovisoli sp. nov., isolated from mangrove soil and the proposal for the reclassification of Paraphaeobacter pallidus as Salipiger pallidus comb. nov.</title>
        <authorList>
            <person name="Du J."/>
            <person name="Liu Y."/>
            <person name="Pei T."/>
            <person name="Deng M.R."/>
            <person name="Zhu H."/>
        </authorList>
    </citation>
    <scope>NUCLEOTIDE SEQUENCE [LARGE SCALE GENOMIC DNA]</scope>
    <source>
        <strain evidence="4 5">6D45A</strain>
    </source>
</reference>
<feature type="region of interest" description="Disordered" evidence="2">
    <location>
        <begin position="14"/>
        <end position="38"/>
    </location>
</feature>
<protein>
    <submittedName>
        <fullName evidence="4">Plasmid partitioning protein RepB</fullName>
    </submittedName>
</protein>
<dbReference type="InterPro" id="IPR037972">
    <property type="entry name" value="RepB_N"/>
</dbReference>
<dbReference type="SUPFAM" id="SSF110849">
    <property type="entry name" value="ParB/Sulfiredoxin"/>
    <property type="match status" value="1"/>
</dbReference>
<comment type="caution">
    <text evidence="4">The sequence shown here is derived from an EMBL/GenBank/DDBJ whole genome shotgun (WGS) entry which is preliminary data.</text>
</comment>
<dbReference type="SMART" id="SM00470">
    <property type="entry name" value="ParB"/>
    <property type="match status" value="1"/>
</dbReference>
<evidence type="ECO:0000313" key="4">
    <source>
        <dbReference type="EMBL" id="MBE9639277.1"/>
    </source>
</evidence>
<dbReference type="InterPro" id="IPR011111">
    <property type="entry name" value="Plasmid_RepB"/>
</dbReference>
<gene>
    <name evidence="4" type="primary">repB</name>
    <name evidence="4" type="ORF">IQ782_20690</name>
</gene>
<dbReference type="Proteomes" id="UP000607796">
    <property type="component" value="Unassembled WGS sequence"/>
</dbReference>
<organism evidence="4 5">
    <name type="scientific">Salipiger mangrovisoli</name>
    <dbReference type="NCBI Taxonomy" id="2865933"/>
    <lineage>
        <taxon>Bacteria</taxon>
        <taxon>Pseudomonadati</taxon>
        <taxon>Pseudomonadota</taxon>
        <taxon>Alphaproteobacteria</taxon>
        <taxon>Rhodobacterales</taxon>
        <taxon>Roseobacteraceae</taxon>
        <taxon>Salipiger</taxon>
    </lineage>
</organism>
<feature type="domain" description="ParB-like N-terminal" evidence="3">
    <location>
        <begin position="53"/>
        <end position="143"/>
    </location>
</feature>
<dbReference type="InterPro" id="IPR004437">
    <property type="entry name" value="ParB/RepB/Spo0J"/>
</dbReference>
<dbReference type="PANTHER" id="PTHR33375:SF1">
    <property type="entry name" value="CHROMOSOME-PARTITIONING PROTEIN PARB-RELATED"/>
    <property type="match status" value="1"/>
</dbReference>
<evidence type="ECO:0000313" key="5">
    <source>
        <dbReference type="Proteomes" id="UP000607796"/>
    </source>
</evidence>
<comment type="similarity">
    <text evidence="1">Belongs to the ParB family.</text>
</comment>
<dbReference type="Gene3D" id="3.90.1530.10">
    <property type="entry name" value="Conserved hypothetical protein from pyrococcus furiosus pfu- 392566-001, ParB domain"/>
    <property type="match status" value="1"/>
</dbReference>
<dbReference type="CDD" id="cd16405">
    <property type="entry name" value="RepB_like_N"/>
    <property type="match status" value="1"/>
</dbReference>
<evidence type="ECO:0000256" key="1">
    <source>
        <dbReference type="ARBA" id="ARBA00006295"/>
    </source>
</evidence>
<dbReference type="Pfam" id="PF02195">
    <property type="entry name" value="ParB_N"/>
    <property type="match status" value="1"/>
</dbReference>
<dbReference type="InterPro" id="IPR050336">
    <property type="entry name" value="Chromosome_partition/occlusion"/>
</dbReference>
<evidence type="ECO:0000256" key="2">
    <source>
        <dbReference type="SAM" id="MobiDB-lite"/>
    </source>
</evidence>
<dbReference type="PANTHER" id="PTHR33375">
    <property type="entry name" value="CHROMOSOME-PARTITIONING PROTEIN PARB-RELATED"/>
    <property type="match status" value="1"/>
</dbReference>
<sequence length="330" mass="35900">MGALMGRKIFGDAVEQPSALQQDPSPAPSKRSFGGSVGGLRESLREITANSIRDIDPALIEQDGLRDRLNIDGPEIDELAESIRVHGQQVPILVRQSSTPDRYKIVYGRRRLAAIRKLGIPAKAIVRTLDDEASVIAQGQENNLRLDPSFIEKAIFIRELQVAGYPAQVIQDALGLSRQGVSNHKVVLDALPAEIVPVIGPAHGIGRRQWSDLAKACAPLGESSVEIAEAAVVDLPTGTDGSKRFQVVLNACLAHSAPSLPAADVHRGGHLEVRAEDGSTLATMKSTNDRLNLQFDRKAHPEFGLWLEARADDIVRSLLDRWHEETGRKQ</sequence>
<accession>A0ABR9X772</accession>
<dbReference type="InterPro" id="IPR003115">
    <property type="entry name" value="ParB_N"/>
</dbReference>
<dbReference type="Pfam" id="PF07506">
    <property type="entry name" value="RepB"/>
    <property type="match status" value="1"/>
</dbReference>
<evidence type="ECO:0000259" key="3">
    <source>
        <dbReference type="SMART" id="SM00470"/>
    </source>
</evidence>